<dbReference type="SMART" id="SM00109">
    <property type="entry name" value="C1"/>
    <property type="match status" value="2"/>
</dbReference>
<dbReference type="PANTHER" id="PTHR11255">
    <property type="entry name" value="DIACYLGLYCEROL KINASE"/>
    <property type="match status" value="1"/>
</dbReference>
<dbReference type="Pfam" id="PF00130">
    <property type="entry name" value="C1_1"/>
    <property type="match status" value="2"/>
</dbReference>
<evidence type="ECO:0000256" key="2">
    <source>
        <dbReference type="ARBA" id="ARBA00022771"/>
    </source>
</evidence>
<evidence type="ECO:0000256" key="1">
    <source>
        <dbReference type="ARBA" id="ARBA00022723"/>
    </source>
</evidence>
<dbReference type="InterPro" id="IPR046349">
    <property type="entry name" value="C1-like_sf"/>
</dbReference>
<keyword evidence="7" id="KW-1185">Reference proteome</keyword>
<dbReference type="OrthoDB" id="196165at2759"/>
<proteinExistence type="predicted"/>
<keyword evidence="4" id="KW-0472">Membrane</keyword>
<dbReference type="GO" id="GO:0016020">
    <property type="term" value="C:membrane"/>
    <property type="evidence" value="ECO:0007669"/>
    <property type="project" value="UniProtKB-SubCell"/>
</dbReference>
<dbReference type="STRING" id="667725.A0A0L0FZL6"/>
<evidence type="ECO:0000256" key="3">
    <source>
        <dbReference type="ARBA" id="ARBA00022833"/>
    </source>
</evidence>
<dbReference type="CDD" id="cd20800">
    <property type="entry name" value="C1_DGK_typeII_rpt1"/>
    <property type="match status" value="1"/>
</dbReference>
<keyword evidence="4" id="KW-1133">Transmembrane helix</keyword>
<reference evidence="6 7" key="1">
    <citation type="submission" date="2011-02" db="EMBL/GenBank/DDBJ databases">
        <title>The Genome Sequence of Sphaeroforma arctica JP610.</title>
        <authorList>
            <consortium name="The Broad Institute Genome Sequencing Platform"/>
            <person name="Russ C."/>
            <person name="Cuomo C."/>
            <person name="Young S.K."/>
            <person name="Zeng Q."/>
            <person name="Gargeya S."/>
            <person name="Alvarado L."/>
            <person name="Berlin A."/>
            <person name="Chapman S.B."/>
            <person name="Chen Z."/>
            <person name="Freedman E."/>
            <person name="Gellesch M."/>
            <person name="Goldberg J."/>
            <person name="Griggs A."/>
            <person name="Gujja S."/>
            <person name="Heilman E."/>
            <person name="Heiman D."/>
            <person name="Howarth C."/>
            <person name="Mehta T."/>
            <person name="Neiman D."/>
            <person name="Pearson M."/>
            <person name="Roberts A."/>
            <person name="Saif S."/>
            <person name="Shea T."/>
            <person name="Shenoy N."/>
            <person name="Sisk P."/>
            <person name="Stolte C."/>
            <person name="Sykes S."/>
            <person name="White J."/>
            <person name="Yandava C."/>
            <person name="Burger G."/>
            <person name="Gray M.W."/>
            <person name="Holland P.W.H."/>
            <person name="King N."/>
            <person name="Lang F.B.F."/>
            <person name="Roger A.J."/>
            <person name="Ruiz-Trillo I."/>
            <person name="Haas B."/>
            <person name="Nusbaum C."/>
            <person name="Birren B."/>
        </authorList>
    </citation>
    <scope>NUCLEOTIDE SEQUENCE [LARGE SCALE GENOMIC DNA]</scope>
    <source>
        <strain evidence="6 7">JP610</strain>
    </source>
</reference>
<feature type="transmembrane region" description="Helical" evidence="4">
    <location>
        <begin position="29"/>
        <end position="51"/>
    </location>
</feature>
<keyword evidence="3" id="KW-0862">Zinc</keyword>
<dbReference type="GeneID" id="25905925"/>
<dbReference type="PANTHER" id="PTHR11255:SF54">
    <property type="entry name" value="DIACYLGLYCEROL KINASE THETA"/>
    <property type="match status" value="1"/>
</dbReference>
<feature type="domain" description="Phorbol-ester/DAG-type" evidence="5">
    <location>
        <begin position="137"/>
        <end position="189"/>
    </location>
</feature>
<feature type="domain" description="Phorbol-ester/DAG-type" evidence="5">
    <location>
        <begin position="77"/>
        <end position="125"/>
    </location>
</feature>
<dbReference type="GO" id="GO:0008270">
    <property type="term" value="F:zinc ion binding"/>
    <property type="evidence" value="ECO:0007669"/>
    <property type="project" value="UniProtKB-KW"/>
</dbReference>
<dbReference type="InterPro" id="IPR037607">
    <property type="entry name" value="DGK"/>
</dbReference>
<keyword evidence="4" id="KW-0812">Transmembrane</keyword>
<dbReference type="GO" id="GO:0007165">
    <property type="term" value="P:signal transduction"/>
    <property type="evidence" value="ECO:0007669"/>
    <property type="project" value="InterPro"/>
</dbReference>
<dbReference type="PROSITE" id="PS00479">
    <property type="entry name" value="ZF_DAG_PE_1"/>
    <property type="match status" value="2"/>
</dbReference>
<dbReference type="GO" id="GO:0004143">
    <property type="term" value="F:ATP-dependent diacylglycerol kinase activity"/>
    <property type="evidence" value="ECO:0007669"/>
    <property type="project" value="InterPro"/>
</dbReference>
<dbReference type="Proteomes" id="UP000054560">
    <property type="component" value="Unassembled WGS sequence"/>
</dbReference>
<dbReference type="AlphaFoldDB" id="A0A0L0FZL6"/>
<dbReference type="PROSITE" id="PS50081">
    <property type="entry name" value="ZF_DAG_PE_2"/>
    <property type="match status" value="2"/>
</dbReference>
<organism evidence="6 7">
    <name type="scientific">Sphaeroforma arctica JP610</name>
    <dbReference type="NCBI Taxonomy" id="667725"/>
    <lineage>
        <taxon>Eukaryota</taxon>
        <taxon>Ichthyosporea</taxon>
        <taxon>Ichthyophonida</taxon>
        <taxon>Sphaeroforma</taxon>
    </lineage>
</organism>
<evidence type="ECO:0000259" key="5">
    <source>
        <dbReference type="PROSITE" id="PS50081"/>
    </source>
</evidence>
<dbReference type="InterPro" id="IPR002219">
    <property type="entry name" value="PKC_DAG/PE"/>
</dbReference>
<keyword evidence="2" id="KW-0863">Zinc-finger</keyword>
<protein>
    <recommendedName>
        <fullName evidence="5">Phorbol-ester/DAG-type domain-containing protein</fullName>
    </recommendedName>
</protein>
<dbReference type="Gene3D" id="3.30.60.20">
    <property type="match status" value="2"/>
</dbReference>
<sequence length="220" mass="25236">MSSSTQTLKTQLEWLIFDEIKFTGEPKQIIIGSLCVALLSALVTKLFWGWIHKEEMDVLKTRQRMRDPQLRNAPNGKHLWYTHDFLAQPGYCNVCQKHIIKGIRCEVCGFCAHSTCKVKAKKYSCKHCTQPQTVSIKHQWRNGNLPLLSVCFVCLKSCGNGAGLVDYRCIWCNRCVHTRCLPDIPTERCNLGRFRRMIVSPHRVTLKAGGWTKPKGTQTW</sequence>
<evidence type="ECO:0000256" key="4">
    <source>
        <dbReference type="SAM" id="Phobius"/>
    </source>
</evidence>
<evidence type="ECO:0000313" key="6">
    <source>
        <dbReference type="EMBL" id="KNC82287.1"/>
    </source>
</evidence>
<dbReference type="RefSeq" id="XP_014156189.1">
    <property type="nucleotide sequence ID" value="XM_014300714.1"/>
</dbReference>
<dbReference type="eggNOG" id="KOG1169">
    <property type="taxonomic scope" value="Eukaryota"/>
</dbReference>
<name>A0A0L0FZL6_9EUKA</name>
<dbReference type="EMBL" id="KQ241940">
    <property type="protein sequence ID" value="KNC82287.1"/>
    <property type="molecule type" value="Genomic_DNA"/>
</dbReference>
<keyword evidence="1" id="KW-0479">Metal-binding</keyword>
<gene>
    <name evidence="6" type="ORF">SARC_05421</name>
</gene>
<evidence type="ECO:0000313" key="7">
    <source>
        <dbReference type="Proteomes" id="UP000054560"/>
    </source>
</evidence>
<dbReference type="SUPFAM" id="SSF57889">
    <property type="entry name" value="Cysteine-rich domain"/>
    <property type="match status" value="2"/>
</dbReference>
<accession>A0A0L0FZL6</accession>